<dbReference type="InterPro" id="IPR036388">
    <property type="entry name" value="WH-like_DNA-bd_sf"/>
</dbReference>
<dbReference type="EMBL" id="JAHLQT010037522">
    <property type="protein sequence ID" value="KAG7157278.1"/>
    <property type="molecule type" value="Genomic_DNA"/>
</dbReference>
<feature type="non-terminal residue" evidence="1">
    <location>
        <position position="1"/>
    </location>
</feature>
<evidence type="ECO:0000313" key="2">
    <source>
        <dbReference type="Proteomes" id="UP000747542"/>
    </source>
</evidence>
<dbReference type="AlphaFoldDB" id="A0A8J5JJN9"/>
<dbReference type="Proteomes" id="UP000747542">
    <property type="component" value="Unassembled WGS sequence"/>
</dbReference>
<keyword evidence="2" id="KW-1185">Reference proteome</keyword>
<protein>
    <submittedName>
        <fullName evidence="1">Uncharacterized protein</fullName>
    </submittedName>
</protein>
<gene>
    <name evidence="1" type="ORF">Hamer_G029390</name>
</gene>
<sequence>EGWLLVSGKFCATKCKEQRTQRRCIETKGFLEFVNQKLQITGCKTDVILRDDLYHKYKMYCKCRGLMPATIVNVGRTLAKKGVKSPSRIGGINGKGQKYGYTGIVFQPCMEVVPWHPYSAVYSMHSDSVISGKRKLEEQDQNEPKRAKITGEIIDPISTFLESFVSTSLDHNELVRQNDLFNEYREYCRQNGLERYNNIKLGRLMTARGFKPTVRVGKPNSQQYCYPGLKWTREAPSGNNYTNLKQQRCHPVCPDRVISEAKRYLLICLAIQFVNQD</sequence>
<dbReference type="SUPFAM" id="SSF46785">
    <property type="entry name" value="Winged helix' DNA-binding domain"/>
    <property type="match status" value="1"/>
</dbReference>
<dbReference type="Gene3D" id="1.10.10.10">
    <property type="entry name" value="Winged helix-like DNA-binding domain superfamily/Winged helix DNA-binding domain"/>
    <property type="match status" value="1"/>
</dbReference>
<accession>A0A8J5JJN9</accession>
<dbReference type="InterPro" id="IPR036390">
    <property type="entry name" value="WH_DNA-bd_sf"/>
</dbReference>
<proteinExistence type="predicted"/>
<organism evidence="1 2">
    <name type="scientific">Homarus americanus</name>
    <name type="common">American lobster</name>
    <dbReference type="NCBI Taxonomy" id="6706"/>
    <lineage>
        <taxon>Eukaryota</taxon>
        <taxon>Metazoa</taxon>
        <taxon>Ecdysozoa</taxon>
        <taxon>Arthropoda</taxon>
        <taxon>Crustacea</taxon>
        <taxon>Multicrustacea</taxon>
        <taxon>Malacostraca</taxon>
        <taxon>Eumalacostraca</taxon>
        <taxon>Eucarida</taxon>
        <taxon>Decapoda</taxon>
        <taxon>Pleocyemata</taxon>
        <taxon>Astacidea</taxon>
        <taxon>Nephropoidea</taxon>
        <taxon>Nephropidae</taxon>
        <taxon>Homarus</taxon>
    </lineage>
</organism>
<name>A0A8J5JJN9_HOMAM</name>
<evidence type="ECO:0000313" key="1">
    <source>
        <dbReference type="EMBL" id="KAG7157278.1"/>
    </source>
</evidence>
<comment type="caution">
    <text evidence="1">The sequence shown here is derived from an EMBL/GenBank/DDBJ whole genome shotgun (WGS) entry which is preliminary data.</text>
</comment>
<reference evidence="1" key="1">
    <citation type="journal article" date="2021" name="Sci. Adv.">
        <title>The American lobster genome reveals insights on longevity, neural, and immune adaptations.</title>
        <authorList>
            <person name="Polinski J.M."/>
            <person name="Zimin A.V."/>
            <person name="Clark K.F."/>
            <person name="Kohn A.B."/>
            <person name="Sadowski N."/>
            <person name="Timp W."/>
            <person name="Ptitsyn A."/>
            <person name="Khanna P."/>
            <person name="Romanova D.Y."/>
            <person name="Williams P."/>
            <person name="Greenwood S.J."/>
            <person name="Moroz L.L."/>
            <person name="Walt D.R."/>
            <person name="Bodnar A.G."/>
        </authorList>
    </citation>
    <scope>NUCLEOTIDE SEQUENCE</scope>
    <source>
        <strain evidence="1">GMGI-L3</strain>
    </source>
</reference>